<evidence type="ECO:0000313" key="3">
    <source>
        <dbReference type="Proteomes" id="UP000823850"/>
    </source>
</evidence>
<reference evidence="2" key="1">
    <citation type="journal article" date="2021" name="PeerJ">
        <title>Extensive microbial diversity within the chicken gut microbiome revealed by metagenomics and culture.</title>
        <authorList>
            <person name="Gilroy R."/>
            <person name="Ravi A."/>
            <person name="Getino M."/>
            <person name="Pursley I."/>
            <person name="Horton D.L."/>
            <person name="Alikhan N.F."/>
            <person name="Baker D."/>
            <person name="Gharbi K."/>
            <person name="Hall N."/>
            <person name="Watson M."/>
            <person name="Adriaenssens E.M."/>
            <person name="Foster-Nyarko E."/>
            <person name="Jarju S."/>
            <person name="Secka A."/>
            <person name="Antonio M."/>
            <person name="Oren A."/>
            <person name="Chaudhuri R.R."/>
            <person name="La Ragione R."/>
            <person name="Hildebrand F."/>
            <person name="Pallen M.J."/>
        </authorList>
    </citation>
    <scope>NUCLEOTIDE SEQUENCE</scope>
    <source>
        <strain evidence="2">ChiW19-6364</strain>
    </source>
</reference>
<keyword evidence="1" id="KW-0472">Membrane</keyword>
<evidence type="ECO:0000313" key="2">
    <source>
        <dbReference type="EMBL" id="HJD41158.1"/>
    </source>
</evidence>
<name>A0A9D2R9Y4_9FIRM</name>
<dbReference type="AlphaFoldDB" id="A0A9D2R9Y4"/>
<feature type="transmembrane region" description="Helical" evidence="1">
    <location>
        <begin position="88"/>
        <end position="108"/>
    </location>
</feature>
<proteinExistence type="predicted"/>
<dbReference type="Proteomes" id="UP000823850">
    <property type="component" value="Unassembled WGS sequence"/>
</dbReference>
<dbReference type="EMBL" id="DWUX01000243">
    <property type="protein sequence ID" value="HJD41158.1"/>
    <property type="molecule type" value="Genomic_DNA"/>
</dbReference>
<keyword evidence="1" id="KW-0812">Transmembrane</keyword>
<comment type="caution">
    <text evidence="2">The sequence shown here is derived from an EMBL/GenBank/DDBJ whole genome shotgun (WGS) entry which is preliminary data.</text>
</comment>
<organism evidence="2 3">
    <name type="scientific">Candidatus Blautia stercoripullorum</name>
    <dbReference type="NCBI Taxonomy" id="2838502"/>
    <lineage>
        <taxon>Bacteria</taxon>
        <taxon>Bacillati</taxon>
        <taxon>Bacillota</taxon>
        <taxon>Clostridia</taxon>
        <taxon>Lachnospirales</taxon>
        <taxon>Lachnospiraceae</taxon>
        <taxon>Blautia</taxon>
    </lineage>
</organism>
<accession>A0A9D2R9Y4</accession>
<sequence length="227" mass="26626">MKTIRLKYPYVAVMKDRTLSYGGNQSWFQGKILKKYGCGVIAGTDVLLYLSLHKEYCRGMEFKEEKDINGIWEEEQYQDAVKTMRRRYFPVIPGFGMPGWVLAAGMNAYFRKNRIPLKVSFGVLGRNIWNRTAAMLAHDIPVILAVGPNRSLFRRKHKLNFYVKNGEEYICACQTAAHFVTVTAMEEQYLKISSWGKEYFINIQEYMDYVKKYSSYFVSNVFYIRKR</sequence>
<evidence type="ECO:0000256" key="1">
    <source>
        <dbReference type="SAM" id="Phobius"/>
    </source>
</evidence>
<protein>
    <submittedName>
        <fullName evidence="2">Uncharacterized protein</fullName>
    </submittedName>
</protein>
<keyword evidence="1" id="KW-1133">Transmembrane helix</keyword>
<reference evidence="2" key="2">
    <citation type="submission" date="2021-04" db="EMBL/GenBank/DDBJ databases">
        <authorList>
            <person name="Gilroy R."/>
        </authorList>
    </citation>
    <scope>NUCLEOTIDE SEQUENCE</scope>
    <source>
        <strain evidence="2">ChiW19-6364</strain>
    </source>
</reference>
<gene>
    <name evidence="2" type="ORF">H9913_14165</name>
</gene>